<gene>
    <name evidence="1" type="ORF">EBF16_02125</name>
    <name evidence="2" type="ORF">H3V42_32160</name>
</gene>
<dbReference type="Proteomes" id="UP000515377">
    <property type="component" value="Plasmid unnamed1"/>
</dbReference>
<organism evidence="1 3">
    <name type="scientific">Sphingobium yanoikuyae</name>
    <name type="common">Sphingomonas yanoikuyae</name>
    <dbReference type="NCBI Taxonomy" id="13690"/>
    <lineage>
        <taxon>Bacteria</taxon>
        <taxon>Pseudomonadati</taxon>
        <taxon>Pseudomonadota</taxon>
        <taxon>Alphaproteobacteria</taxon>
        <taxon>Sphingomonadales</taxon>
        <taxon>Sphingomonadaceae</taxon>
        <taxon>Sphingobium</taxon>
    </lineage>
</organism>
<protein>
    <recommendedName>
        <fullName evidence="5">Growth inhibitor PemK</fullName>
    </recommendedName>
</protein>
<dbReference type="RefSeq" id="WP_069336080.1">
    <property type="nucleotide sequence ID" value="NZ_CP033227.1"/>
</dbReference>
<evidence type="ECO:0008006" key="5">
    <source>
        <dbReference type="Google" id="ProtNLM"/>
    </source>
</evidence>
<reference evidence="2 4" key="2">
    <citation type="submission" date="2020-07" db="EMBL/GenBank/DDBJ databases">
        <title>Whole genome sequence of Sphingobium yanoikuyae A3.</title>
        <authorList>
            <person name="Han S.-S."/>
        </authorList>
    </citation>
    <scope>NUCLEOTIDE SEQUENCE [LARGE SCALE GENOMIC DNA]</scope>
    <source>
        <strain evidence="2 4">A3</strain>
        <plasmid evidence="2 4">unnamed1</plasmid>
    </source>
</reference>
<reference evidence="1 3" key="1">
    <citation type="submission" date="2018-10" db="EMBL/GenBank/DDBJ databases">
        <title>Characterization and genome analysis of a novel bacterium Sphingobium yanoikuyae SJTF8 capable of degrading PAHs.</title>
        <authorList>
            <person name="Yin C."/>
            <person name="Xiong W."/>
            <person name="Liang R."/>
        </authorList>
    </citation>
    <scope>NUCLEOTIDE SEQUENCE [LARGE SCALE GENOMIC DNA]</scope>
    <source>
        <strain evidence="1 3">SJTF8</strain>
        <plasmid evidence="1">pF1</plasmid>
        <plasmid evidence="3">pf1</plasmid>
    </source>
</reference>
<sequence>MPPIDGTTTPPAPPPRPGDILNYVYLFSTDAAAGRDEGVKERPVIVLAADASGIVVAPITTKGEVPDSDTDAIPEVVATAMGLPRPQESYVVLNEANEFDWRGHDVIDLKSGGFLYGRTPPGYFAKIIRAIQARLLKPLDRR</sequence>
<dbReference type="Proteomes" id="UP000280708">
    <property type="component" value="Plasmid pF1"/>
</dbReference>
<dbReference type="EMBL" id="CP060123">
    <property type="protein sequence ID" value="QNG49484.1"/>
    <property type="molecule type" value="Genomic_DNA"/>
</dbReference>
<dbReference type="EMBL" id="CP033227">
    <property type="protein sequence ID" value="AYO75789.1"/>
    <property type="molecule type" value="Genomic_DNA"/>
</dbReference>
<name>A0A3G2USA9_SPHYA</name>
<geneLocation type="plasmid" evidence="3">
    <name>pf1</name>
</geneLocation>
<evidence type="ECO:0000313" key="2">
    <source>
        <dbReference type="EMBL" id="QNG49484.1"/>
    </source>
</evidence>
<evidence type="ECO:0000313" key="3">
    <source>
        <dbReference type="Proteomes" id="UP000280708"/>
    </source>
</evidence>
<geneLocation type="plasmid" evidence="1">
    <name>pF1</name>
</geneLocation>
<evidence type="ECO:0000313" key="4">
    <source>
        <dbReference type="Proteomes" id="UP000515377"/>
    </source>
</evidence>
<keyword evidence="1" id="KW-0614">Plasmid</keyword>
<accession>A0A3G2USA9</accession>
<evidence type="ECO:0000313" key="1">
    <source>
        <dbReference type="EMBL" id="AYO75789.1"/>
    </source>
</evidence>
<proteinExistence type="predicted"/>
<geneLocation type="plasmid" evidence="2 4">
    <name>unnamed1</name>
</geneLocation>
<dbReference type="AlphaFoldDB" id="A0A3G2USA9"/>